<dbReference type="OrthoDB" id="5977959at2759"/>
<keyword evidence="3" id="KW-1185">Reference proteome</keyword>
<dbReference type="AlphaFoldDB" id="E2AR23"/>
<accession>E2AR23</accession>
<gene>
    <name evidence="2" type="ORF">EAG_08271</name>
</gene>
<dbReference type="EMBL" id="GL441846">
    <property type="protein sequence ID" value="EFN64169.1"/>
    <property type="molecule type" value="Genomic_DNA"/>
</dbReference>
<name>E2AR23_CAMFO</name>
<feature type="compositionally biased region" description="Basic and acidic residues" evidence="1">
    <location>
        <begin position="278"/>
        <end position="293"/>
    </location>
</feature>
<evidence type="ECO:0000313" key="3">
    <source>
        <dbReference type="Proteomes" id="UP000000311"/>
    </source>
</evidence>
<reference evidence="2 3" key="1">
    <citation type="journal article" date="2010" name="Science">
        <title>Genomic comparison of the ants Camponotus floridanus and Harpegnathos saltator.</title>
        <authorList>
            <person name="Bonasio R."/>
            <person name="Zhang G."/>
            <person name="Ye C."/>
            <person name="Mutti N.S."/>
            <person name="Fang X."/>
            <person name="Qin N."/>
            <person name="Donahue G."/>
            <person name="Yang P."/>
            <person name="Li Q."/>
            <person name="Li C."/>
            <person name="Zhang P."/>
            <person name="Huang Z."/>
            <person name="Berger S.L."/>
            <person name="Reinberg D."/>
            <person name="Wang J."/>
            <person name="Liebig J."/>
        </authorList>
    </citation>
    <scope>NUCLEOTIDE SEQUENCE [LARGE SCALE GENOMIC DNA]</scope>
    <source>
        <strain evidence="3">C129</strain>
    </source>
</reference>
<sequence length="428" mass="47220">MYLRNIIGAARHGYLASEISYVNAPRSDYLHASATTRRDSNLNCATSGVLALRSNTLLQIRRATVSHVIAKATSIVTNVHCQTCTTRDLQFTHGERFELRIAVPCVSLLSKMEISLQLPCVNISFKVETLLEKYRIETCNLQFTLMTLMLRNDYSTAIANKGMHARETIDDRGWCKYSKKQEEEFLIASPRALLRGLQVADDEPLLAAAAVAANMQLRQMHKARSSNRPACHKHFHASVIYALENGEQRKLLLILIERLPAVAMVASEVKQESGGTTQKREKEKRVFPRDTGRTKGRIVGPVGEVGGVRLPLQSLHGYGSVFMYSASTSPGGGGGQGGGGGGEVTLRLREPEDIPEEVLARLEDTATLSISLQSDAVLRLGAAGTDNWITHCPNYLPNELYRSLVLDCWITQDLTNSDNILIVFASQR</sequence>
<evidence type="ECO:0000256" key="1">
    <source>
        <dbReference type="SAM" id="MobiDB-lite"/>
    </source>
</evidence>
<protein>
    <submittedName>
        <fullName evidence="2">Uncharacterized protein</fullName>
    </submittedName>
</protein>
<evidence type="ECO:0000313" key="2">
    <source>
        <dbReference type="EMBL" id="EFN64169.1"/>
    </source>
</evidence>
<proteinExistence type="predicted"/>
<feature type="region of interest" description="Disordered" evidence="1">
    <location>
        <begin position="271"/>
        <end position="300"/>
    </location>
</feature>
<organism evidence="3">
    <name type="scientific">Camponotus floridanus</name>
    <name type="common">Florida carpenter ant</name>
    <dbReference type="NCBI Taxonomy" id="104421"/>
    <lineage>
        <taxon>Eukaryota</taxon>
        <taxon>Metazoa</taxon>
        <taxon>Ecdysozoa</taxon>
        <taxon>Arthropoda</taxon>
        <taxon>Hexapoda</taxon>
        <taxon>Insecta</taxon>
        <taxon>Pterygota</taxon>
        <taxon>Neoptera</taxon>
        <taxon>Endopterygota</taxon>
        <taxon>Hymenoptera</taxon>
        <taxon>Apocrita</taxon>
        <taxon>Aculeata</taxon>
        <taxon>Formicoidea</taxon>
        <taxon>Formicidae</taxon>
        <taxon>Formicinae</taxon>
        <taxon>Camponotus</taxon>
    </lineage>
</organism>
<dbReference type="InParanoid" id="E2AR23"/>
<dbReference type="Proteomes" id="UP000000311">
    <property type="component" value="Unassembled WGS sequence"/>
</dbReference>